<reference evidence="1" key="2">
    <citation type="submission" date="2023-04" db="EMBL/GenBank/DDBJ databases">
        <authorList>
            <person name="Bu L."/>
            <person name="Lu L."/>
            <person name="Laidemitt M.R."/>
            <person name="Zhang S.M."/>
            <person name="Mutuku M."/>
            <person name="Mkoji G."/>
            <person name="Steinauer M."/>
            <person name="Loker E.S."/>
        </authorList>
    </citation>
    <scope>NUCLEOTIDE SEQUENCE</scope>
    <source>
        <strain evidence="1">KasaAsao</strain>
        <tissue evidence="1">Whole Snail</tissue>
    </source>
</reference>
<dbReference type="Proteomes" id="UP001233172">
    <property type="component" value="Unassembled WGS sequence"/>
</dbReference>
<evidence type="ECO:0000313" key="2">
    <source>
        <dbReference type="Proteomes" id="UP001233172"/>
    </source>
</evidence>
<dbReference type="AlphaFoldDB" id="A0AAD8FD00"/>
<gene>
    <name evidence="1" type="ORF">Bpfe_011959</name>
</gene>
<accession>A0AAD8FD00</accession>
<proteinExistence type="predicted"/>
<keyword evidence="2" id="KW-1185">Reference proteome</keyword>
<feature type="non-terminal residue" evidence="1">
    <location>
        <position position="1"/>
    </location>
</feature>
<comment type="caution">
    <text evidence="1">The sequence shown here is derived from an EMBL/GenBank/DDBJ whole genome shotgun (WGS) entry which is preliminary data.</text>
</comment>
<sequence length="105" mass="12406">DDVRSTEAKLYFNPTIQEMMSSQQKQRPRPILLYRRGCQVNIRKELVQSYHKGDEVNRSKELVQSYHTGDDVKSTEAKLYFNPTIQAMMSSQQKQRPCPILPYRR</sequence>
<protein>
    <submittedName>
        <fullName evidence="1">Uncharacterized protein</fullName>
    </submittedName>
</protein>
<dbReference type="EMBL" id="JASAOG010000047">
    <property type="protein sequence ID" value="KAK0058654.1"/>
    <property type="molecule type" value="Genomic_DNA"/>
</dbReference>
<name>A0AAD8FD00_BIOPF</name>
<organism evidence="1 2">
    <name type="scientific">Biomphalaria pfeifferi</name>
    <name type="common">Bloodfluke planorb</name>
    <name type="synonym">Freshwater snail</name>
    <dbReference type="NCBI Taxonomy" id="112525"/>
    <lineage>
        <taxon>Eukaryota</taxon>
        <taxon>Metazoa</taxon>
        <taxon>Spiralia</taxon>
        <taxon>Lophotrochozoa</taxon>
        <taxon>Mollusca</taxon>
        <taxon>Gastropoda</taxon>
        <taxon>Heterobranchia</taxon>
        <taxon>Euthyneura</taxon>
        <taxon>Panpulmonata</taxon>
        <taxon>Hygrophila</taxon>
        <taxon>Lymnaeoidea</taxon>
        <taxon>Planorbidae</taxon>
        <taxon>Biomphalaria</taxon>
    </lineage>
</organism>
<evidence type="ECO:0000313" key="1">
    <source>
        <dbReference type="EMBL" id="KAK0058654.1"/>
    </source>
</evidence>
<reference evidence="1" key="1">
    <citation type="journal article" date="2023" name="PLoS Negl. Trop. Dis.">
        <title>A genome sequence for Biomphalaria pfeifferi, the major vector snail for the human-infecting parasite Schistosoma mansoni.</title>
        <authorList>
            <person name="Bu L."/>
            <person name="Lu L."/>
            <person name="Laidemitt M.R."/>
            <person name="Zhang S.M."/>
            <person name="Mutuku M."/>
            <person name="Mkoji G."/>
            <person name="Steinauer M."/>
            <person name="Loker E.S."/>
        </authorList>
    </citation>
    <scope>NUCLEOTIDE SEQUENCE</scope>
    <source>
        <strain evidence="1">KasaAsao</strain>
    </source>
</reference>